<name>A0A0F8WLQ1_9ZZZZ</name>
<protein>
    <submittedName>
        <fullName evidence="1">Uncharacterized protein</fullName>
    </submittedName>
</protein>
<accession>A0A0F8WLQ1</accession>
<dbReference type="EMBL" id="LAZR01064387">
    <property type="protein sequence ID" value="KKK57628.1"/>
    <property type="molecule type" value="Genomic_DNA"/>
</dbReference>
<feature type="non-terminal residue" evidence="1">
    <location>
        <position position="36"/>
    </location>
</feature>
<proteinExistence type="predicted"/>
<sequence length="36" mass="4125">MKIYRRVSIRMWGDSKFRALGPIAPSAAGLWVYLLT</sequence>
<gene>
    <name evidence="1" type="ORF">LCGC14_3052570</name>
</gene>
<comment type="caution">
    <text evidence="1">The sequence shown here is derived from an EMBL/GenBank/DDBJ whole genome shotgun (WGS) entry which is preliminary data.</text>
</comment>
<reference evidence="1" key="1">
    <citation type="journal article" date="2015" name="Nature">
        <title>Complex archaea that bridge the gap between prokaryotes and eukaryotes.</title>
        <authorList>
            <person name="Spang A."/>
            <person name="Saw J.H."/>
            <person name="Jorgensen S.L."/>
            <person name="Zaremba-Niedzwiedzka K."/>
            <person name="Martijn J."/>
            <person name="Lind A.E."/>
            <person name="van Eijk R."/>
            <person name="Schleper C."/>
            <person name="Guy L."/>
            <person name="Ettema T.J."/>
        </authorList>
    </citation>
    <scope>NUCLEOTIDE SEQUENCE</scope>
</reference>
<dbReference type="AlphaFoldDB" id="A0A0F8WLQ1"/>
<evidence type="ECO:0000313" key="1">
    <source>
        <dbReference type="EMBL" id="KKK57628.1"/>
    </source>
</evidence>
<organism evidence="1">
    <name type="scientific">marine sediment metagenome</name>
    <dbReference type="NCBI Taxonomy" id="412755"/>
    <lineage>
        <taxon>unclassified sequences</taxon>
        <taxon>metagenomes</taxon>
        <taxon>ecological metagenomes</taxon>
    </lineage>
</organism>